<comment type="caution">
    <text evidence="3">The sequence shown here is derived from an EMBL/GenBank/DDBJ whole genome shotgun (WGS) entry which is preliminary data.</text>
</comment>
<dbReference type="RefSeq" id="WP_337108403.1">
    <property type="nucleotide sequence ID" value="NZ_JAPYKS010000021.1"/>
</dbReference>
<protein>
    <submittedName>
        <fullName evidence="3">AAA domain-containing protein</fullName>
    </submittedName>
</protein>
<dbReference type="InterPro" id="IPR041677">
    <property type="entry name" value="DNA2/NAM7_AAA_11"/>
</dbReference>
<gene>
    <name evidence="3" type="ORF">O7A60_24715</name>
</gene>
<dbReference type="PANTHER" id="PTHR10887">
    <property type="entry name" value="DNA2/NAM7 HELICASE FAMILY"/>
    <property type="match status" value="1"/>
</dbReference>
<name>A0ABU8L2M3_9HYPH</name>
<dbReference type="InterPro" id="IPR045055">
    <property type="entry name" value="DNA2/NAM7-like"/>
</dbReference>
<evidence type="ECO:0000313" key="3">
    <source>
        <dbReference type="EMBL" id="MEI9411945.1"/>
    </source>
</evidence>
<dbReference type="Proteomes" id="UP001387293">
    <property type="component" value="Unassembled WGS sequence"/>
</dbReference>
<evidence type="ECO:0000256" key="1">
    <source>
        <dbReference type="SAM" id="MobiDB-lite"/>
    </source>
</evidence>
<keyword evidence="4" id="KW-1185">Reference proteome</keyword>
<dbReference type="Gene3D" id="3.40.50.300">
    <property type="entry name" value="P-loop containing nucleotide triphosphate hydrolases"/>
    <property type="match status" value="2"/>
</dbReference>
<evidence type="ECO:0000313" key="4">
    <source>
        <dbReference type="Proteomes" id="UP001387293"/>
    </source>
</evidence>
<dbReference type="SUPFAM" id="SSF52540">
    <property type="entry name" value="P-loop containing nucleoside triphosphate hydrolases"/>
    <property type="match status" value="1"/>
</dbReference>
<organism evidence="3 4">
    <name type="scientific">Mesorhizobium salmacidum</name>
    <dbReference type="NCBI Taxonomy" id="3015171"/>
    <lineage>
        <taxon>Bacteria</taxon>
        <taxon>Pseudomonadati</taxon>
        <taxon>Pseudomonadota</taxon>
        <taxon>Alphaproteobacteria</taxon>
        <taxon>Hyphomicrobiales</taxon>
        <taxon>Phyllobacteriaceae</taxon>
        <taxon>Mesorhizobium</taxon>
    </lineage>
</organism>
<dbReference type="PANTHER" id="PTHR10887:SF495">
    <property type="entry name" value="HELICASE SENATAXIN ISOFORM X1-RELATED"/>
    <property type="match status" value="1"/>
</dbReference>
<accession>A0ABU8L2M3</accession>
<reference evidence="3 4" key="1">
    <citation type="submission" date="2022-12" db="EMBL/GenBank/DDBJ databases">
        <authorList>
            <person name="Muema E."/>
        </authorList>
    </citation>
    <scope>NUCLEOTIDE SEQUENCE [LARGE SCALE GENOMIC DNA]</scope>
    <source>
        <strain evidence="4">1326</strain>
    </source>
</reference>
<feature type="domain" description="DNA2/NAM7 helicase helicase" evidence="2">
    <location>
        <begin position="38"/>
        <end position="74"/>
    </location>
</feature>
<sequence length="221" mass="24172">MIWRRRRSPAGTSELASGQCHVAGATGFLWSAADALDVLDVLVVDEAAQMSLANVLAVSHTARRLILLGDPQQLDQPTQGTHPHGTGGSSLEHVLGGSQTIDPDRGLFFAETWRMNPPICDFDSELFYDSKLHPVPSCEKQVVLSNGPIKGSRLRSSPSSMPATRAIRLMTQIVMTIMNSNTRWIDRDGIERPVTLDDIIVITPRNAQVFERHPGVRVGTV</sequence>
<dbReference type="Pfam" id="PF13086">
    <property type="entry name" value="AAA_11"/>
    <property type="match status" value="1"/>
</dbReference>
<proteinExistence type="predicted"/>
<dbReference type="EMBL" id="JAPYKS010000021">
    <property type="protein sequence ID" value="MEI9411945.1"/>
    <property type="molecule type" value="Genomic_DNA"/>
</dbReference>
<evidence type="ECO:0000259" key="2">
    <source>
        <dbReference type="Pfam" id="PF13086"/>
    </source>
</evidence>
<feature type="region of interest" description="Disordered" evidence="1">
    <location>
        <begin position="72"/>
        <end position="91"/>
    </location>
</feature>
<dbReference type="InterPro" id="IPR027417">
    <property type="entry name" value="P-loop_NTPase"/>
</dbReference>